<sequence>MKILIKNLQKKVKVNNRRVTRLLNQLGKILDIDRVELSIVFVNDRKMQELNRVYRSLDRTTDILSFPLYNSMKDIRQGLKTLPGGTLLGDIVINLHRTVEQAKEHGNTFYEELTFLLVHGLLHLIGYDHEVNAYQARKMRKKELELTDALKKMG</sequence>
<evidence type="ECO:0000256" key="4">
    <source>
        <dbReference type="ARBA" id="ARBA00022723"/>
    </source>
</evidence>
<evidence type="ECO:0000256" key="6">
    <source>
        <dbReference type="ARBA" id="ARBA00022801"/>
    </source>
</evidence>
<keyword evidence="5" id="KW-0255">Endonuclease</keyword>
<dbReference type="SUPFAM" id="SSF55486">
    <property type="entry name" value="Metalloproteases ('zincins'), catalytic domain"/>
    <property type="match status" value="1"/>
</dbReference>
<keyword evidence="6 8" id="KW-0378">Hydrolase</keyword>
<dbReference type="Pfam" id="PF02130">
    <property type="entry name" value="YbeY"/>
    <property type="match status" value="1"/>
</dbReference>
<proteinExistence type="inferred from homology"/>
<dbReference type="HAMAP" id="MF_00009">
    <property type="entry name" value="Endoribonucl_YbeY"/>
    <property type="match status" value="1"/>
</dbReference>
<dbReference type="NCBIfam" id="TIGR00043">
    <property type="entry name" value="rRNA maturation RNase YbeY"/>
    <property type="match status" value="1"/>
</dbReference>
<dbReference type="GO" id="GO:0006364">
    <property type="term" value="P:rRNA processing"/>
    <property type="evidence" value="ECO:0007669"/>
    <property type="project" value="InterPro"/>
</dbReference>
<evidence type="ECO:0000256" key="3">
    <source>
        <dbReference type="ARBA" id="ARBA00022722"/>
    </source>
</evidence>
<dbReference type="PANTHER" id="PTHR46986">
    <property type="entry name" value="ENDORIBONUCLEASE YBEY, CHLOROPLASTIC"/>
    <property type="match status" value="1"/>
</dbReference>
<protein>
    <submittedName>
        <fullName evidence="8">Metal-dependent hydrolase YbeY, involved in rRNA and/or ribosome maturation and assembly</fullName>
    </submittedName>
</protein>
<dbReference type="PROSITE" id="PS01306">
    <property type="entry name" value="UPF0054"/>
    <property type="match status" value="1"/>
</dbReference>
<dbReference type="GO" id="GO:0046872">
    <property type="term" value="F:metal ion binding"/>
    <property type="evidence" value="ECO:0007669"/>
    <property type="project" value="UniProtKB-KW"/>
</dbReference>
<dbReference type="InterPro" id="IPR023091">
    <property type="entry name" value="MetalPrtase_cat_dom_sf_prd"/>
</dbReference>
<keyword evidence="7" id="KW-0862">Zinc</keyword>
<comment type="similarity">
    <text evidence="2">Belongs to the endoribonuclease YbeY family.</text>
</comment>
<evidence type="ECO:0000256" key="5">
    <source>
        <dbReference type="ARBA" id="ARBA00022759"/>
    </source>
</evidence>
<gene>
    <name evidence="8" type="ORF">MNBD_NITROSPIRAE02-380</name>
</gene>
<reference evidence="8" key="1">
    <citation type="submission" date="2018-06" db="EMBL/GenBank/DDBJ databases">
        <authorList>
            <person name="Zhirakovskaya E."/>
        </authorList>
    </citation>
    <scope>NUCLEOTIDE SEQUENCE</scope>
</reference>
<dbReference type="EMBL" id="UOGH01000168">
    <property type="protein sequence ID" value="VAX30571.1"/>
    <property type="molecule type" value="Genomic_DNA"/>
</dbReference>
<evidence type="ECO:0000256" key="1">
    <source>
        <dbReference type="ARBA" id="ARBA00001947"/>
    </source>
</evidence>
<dbReference type="GO" id="GO:0004519">
    <property type="term" value="F:endonuclease activity"/>
    <property type="evidence" value="ECO:0007669"/>
    <property type="project" value="UniProtKB-KW"/>
</dbReference>
<organism evidence="8">
    <name type="scientific">hydrothermal vent metagenome</name>
    <dbReference type="NCBI Taxonomy" id="652676"/>
    <lineage>
        <taxon>unclassified sequences</taxon>
        <taxon>metagenomes</taxon>
        <taxon>ecological metagenomes</taxon>
    </lineage>
</organism>
<evidence type="ECO:0000256" key="7">
    <source>
        <dbReference type="ARBA" id="ARBA00022833"/>
    </source>
</evidence>
<dbReference type="GO" id="GO:0004222">
    <property type="term" value="F:metalloendopeptidase activity"/>
    <property type="evidence" value="ECO:0007669"/>
    <property type="project" value="InterPro"/>
</dbReference>
<evidence type="ECO:0000256" key="2">
    <source>
        <dbReference type="ARBA" id="ARBA00010875"/>
    </source>
</evidence>
<name>A0A3B1CVM9_9ZZZZ</name>
<dbReference type="InterPro" id="IPR002036">
    <property type="entry name" value="YbeY"/>
</dbReference>
<dbReference type="InterPro" id="IPR020549">
    <property type="entry name" value="YbeY_CS"/>
</dbReference>
<comment type="cofactor">
    <cofactor evidence="1">
        <name>Zn(2+)</name>
        <dbReference type="ChEBI" id="CHEBI:29105"/>
    </cofactor>
</comment>
<evidence type="ECO:0000313" key="8">
    <source>
        <dbReference type="EMBL" id="VAX30571.1"/>
    </source>
</evidence>
<dbReference type="Gene3D" id="3.40.390.30">
    <property type="entry name" value="Metalloproteases ('zincins'), catalytic domain"/>
    <property type="match status" value="1"/>
</dbReference>
<keyword evidence="4" id="KW-0479">Metal-binding</keyword>
<accession>A0A3B1CVM9</accession>
<dbReference type="AlphaFoldDB" id="A0A3B1CVM9"/>
<dbReference type="PANTHER" id="PTHR46986:SF1">
    <property type="entry name" value="ENDORIBONUCLEASE YBEY, CHLOROPLASTIC"/>
    <property type="match status" value="1"/>
</dbReference>
<keyword evidence="3" id="KW-0540">Nuclease</keyword>